<dbReference type="EMBL" id="JAKOGI010000195">
    <property type="protein sequence ID" value="KAJ8440263.1"/>
    <property type="molecule type" value="Genomic_DNA"/>
</dbReference>
<protein>
    <recommendedName>
        <fullName evidence="5">Poly A polymerase head domain-containing protein</fullName>
    </recommendedName>
</protein>
<dbReference type="Pfam" id="PF01743">
    <property type="entry name" value="PolyA_pol"/>
    <property type="match status" value="1"/>
</dbReference>
<name>A0A9Q1QFB5_9CARY</name>
<proteinExistence type="inferred from homology"/>
<dbReference type="SUPFAM" id="SSF81301">
    <property type="entry name" value="Nucleotidyltransferase"/>
    <property type="match status" value="1"/>
</dbReference>
<comment type="caution">
    <text evidence="6">The sequence shown here is derived from an EMBL/GenBank/DDBJ whole genome shotgun (WGS) entry which is preliminary data.</text>
</comment>
<feature type="compositionally biased region" description="Basic and acidic residues" evidence="4">
    <location>
        <begin position="339"/>
        <end position="348"/>
    </location>
</feature>
<dbReference type="InterPro" id="IPR043519">
    <property type="entry name" value="NT_sf"/>
</dbReference>
<feature type="compositionally biased region" description="Basic and acidic residues" evidence="4">
    <location>
        <begin position="310"/>
        <end position="323"/>
    </location>
</feature>
<gene>
    <name evidence="6" type="ORF">Cgig2_001598</name>
</gene>
<dbReference type="Proteomes" id="UP001153076">
    <property type="component" value="Unassembled WGS sequence"/>
</dbReference>
<keyword evidence="2 3" id="KW-0808">Transferase</keyword>
<evidence type="ECO:0000256" key="1">
    <source>
        <dbReference type="ARBA" id="ARBA00007265"/>
    </source>
</evidence>
<feature type="region of interest" description="Disordered" evidence="4">
    <location>
        <begin position="303"/>
        <end position="348"/>
    </location>
</feature>
<dbReference type="Gene3D" id="3.30.460.10">
    <property type="entry name" value="Beta Polymerase, domain 2"/>
    <property type="match status" value="1"/>
</dbReference>
<feature type="domain" description="Poly A polymerase head" evidence="5">
    <location>
        <begin position="31"/>
        <end position="155"/>
    </location>
</feature>
<dbReference type="InterPro" id="IPR002646">
    <property type="entry name" value="PolA_pol_head_dom"/>
</dbReference>
<dbReference type="InterPro" id="IPR052191">
    <property type="entry name" value="tRNA_ntf/polyA_polymerase_I"/>
</dbReference>
<dbReference type="GO" id="GO:0003723">
    <property type="term" value="F:RNA binding"/>
    <property type="evidence" value="ECO:0007669"/>
    <property type="project" value="UniProtKB-KW"/>
</dbReference>
<evidence type="ECO:0000256" key="4">
    <source>
        <dbReference type="SAM" id="MobiDB-lite"/>
    </source>
</evidence>
<comment type="similarity">
    <text evidence="1 3">Belongs to the tRNA nucleotidyltransferase/poly(A) polymerase family.</text>
</comment>
<accession>A0A9Q1QFB5</accession>
<keyword evidence="3" id="KW-0694">RNA-binding</keyword>
<dbReference type="PANTHER" id="PTHR43051:SF1">
    <property type="entry name" value="POLYNUCLEOTIDE ADENYLYLTRANSFERASE FAMILY PROTEIN"/>
    <property type="match status" value="1"/>
</dbReference>
<evidence type="ECO:0000313" key="6">
    <source>
        <dbReference type="EMBL" id="KAJ8440263.1"/>
    </source>
</evidence>
<evidence type="ECO:0000256" key="2">
    <source>
        <dbReference type="ARBA" id="ARBA00022679"/>
    </source>
</evidence>
<evidence type="ECO:0000259" key="5">
    <source>
        <dbReference type="Pfam" id="PF01743"/>
    </source>
</evidence>
<dbReference type="CDD" id="cd05398">
    <property type="entry name" value="NT_ClassII-CCAase"/>
    <property type="match status" value="1"/>
</dbReference>
<dbReference type="AlphaFoldDB" id="A0A9Q1QFB5"/>
<evidence type="ECO:0000313" key="7">
    <source>
        <dbReference type="Proteomes" id="UP001153076"/>
    </source>
</evidence>
<dbReference type="GO" id="GO:0016779">
    <property type="term" value="F:nucleotidyltransferase activity"/>
    <property type="evidence" value="ECO:0007669"/>
    <property type="project" value="InterPro"/>
</dbReference>
<reference evidence="6" key="1">
    <citation type="submission" date="2022-04" db="EMBL/GenBank/DDBJ databases">
        <title>Carnegiea gigantea Genome sequencing and assembly v2.</title>
        <authorList>
            <person name="Copetti D."/>
            <person name="Sanderson M.J."/>
            <person name="Burquez A."/>
            <person name="Wojciechowski M.F."/>
        </authorList>
    </citation>
    <scope>NUCLEOTIDE SEQUENCE</scope>
    <source>
        <strain evidence="6">SGP5-SGP5p</strain>
        <tissue evidence="6">Aerial part</tissue>
    </source>
</reference>
<evidence type="ECO:0000256" key="3">
    <source>
        <dbReference type="RuleBase" id="RU003953"/>
    </source>
</evidence>
<dbReference type="OrthoDB" id="445712at2759"/>
<sequence>MDSRKLGISLSMIPEASRIFVKVLQNEGYDAYLVGGCVRDLLLSKTPKDFDVITTATLQEIKENFRRAFIVRGRFPICRVHVKGSTIEVSNFETAARDAEEKEDVQLSTLSERYDQQDIMRWRNSLQWDFTINSLFYDPFADTIYDYSSRMTDLTFLKLRTLIPANLSFKEDCGRWFALLLVILAEHSKDTEKEIRTLYASVATLKKAAYLASQSGARNPSMLMVFISKNAGRQVAHIFGVLMDDIESLEPERHYYSIDYKSLGKGDIVETRTVSPTIKLALEKKQFQAPKLVVEQVEVERSTSMVSELETSKSKHSVERGSGEPDEPSQQGPKKQKKNEKTCNKPKR</sequence>
<dbReference type="GO" id="GO:0001680">
    <property type="term" value="P:tRNA 3'-terminal CCA addition"/>
    <property type="evidence" value="ECO:0007669"/>
    <property type="project" value="UniProtKB-ARBA"/>
</dbReference>
<keyword evidence="7" id="KW-1185">Reference proteome</keyword>
<dbReference type="PANTHER" id="PTHR43051">
    <property type="entry name" value="POLYNUCLEOTIDE ADENYLYLTRANSFERASE FAMILY PROTEIN"/>
    <property type="match status" value="1"/>
</dbReference>
<organism evidence="6 7">
    <name type="scientific">Carnegiea gigantea</name>
    <dbReference type="NCBI Taxonomy" id="171969"/>
    <lineage>
        <taxon>Eukaryota</taxon>
        <taxon>Viridiplantae</taxon>
        <taxon>Streptophyta</taxon>
        <taxon>Embryophyta</taxon>
        <taxon>Tracheophyta</taxon>
        <taxon>Spermatophyta</taxon>
        <taxon>Magnoliopsida</taxon>
        <taxon>eudicotyledons</taxon>
        <taxon>Gunneridae</taxon>
        <taxon>Pentapetalae</taxon>
        <taxon>Caryophyllales</taxon>
        <taxon>Cactineae</taxon>
        <taxon>Cactaceae</taxon>
        <taxon>Cactoideae</taxon>
        <taxon>Echinocereeae</taxon>
        <taxon>Carnegiea</taxon>
    </lineage>
</organism>